<gene>
    <name evidence="1" type="ORF">V9385_17650</name>
</gene>
<dbReference type="EMBL" id="CP146691">
    <property type="protein sequence ID" value="WWY19476.1"/>
    <property type="molecule type" value="Genomic_DNA"/>
</dbReference>
<evidence type="ECO:0000313" key="1">
    <source>
        <dbReference type="EMBL" id="WWY19476.1"/>
    </source>
</evidence>
<reference evidence="1 2" key="1">
    <citation type="submission" date="2024-03" db="EMBL/GenBank/DDBJ databases">
        <title>Pseudomonas juntendi.</title>
        <authorList>
            <person name="Liu Y."/>
        </authorList>
    </citation>
    <scope>NUCLEOTIDE SEQUENCE [LARGE SCALE GENOMIC DNA]</scope>
    <source>
        <strain evidence="1 2">L4046hy</strain>
    </source>
</reference>
<dbReference type="Proteomes" id="UP001375228">
    <property type="component" value="Chromosome"/>
</dbReference>
<dbReference type="Pfam" id="PF18742">
    <property type="entry name" value="DpnII-MboI"/>
    <property type="match status" value="1"/>
</dbReference>
<keyword evidence="2" id="KW-1185">Reference proteome</keyword>
<dbReference type="Pfam" id="PF10083">
    <property type="entry name" value="DUF2321"/>
    <property type="match status" value="1"/>
</dbReference>
<evidence type="ECO:0000313" key="2">
    <source>
        <dbReference type="Proteomes" id="UP001375228"/>
    </source>
</evidence>
<organism evidence="1 2">
    <name type="scientific">Pseudomonas juntendi</name>
    <dbReference type="NCBI Taxonomy" id="2666183"/>
    <lineage>
        <taxon>Bacteria</taxon>
        <taxon>Pseudomonadati</taxon>
        <taxon>Pseudomonadota</taxon>
        <taxon>Gammaproteobacteria</taxon>
        <taxon>Pseudomonadales</taxon>
        <taxon>Pseudomonadaceae</taxon>
        <taxon>Pseudomonas</taxon>
    </lineage>
</organism>
<dbReference type="RefSeq" id="WP_178097524.1">
    <property type="nucleotide sequence ID" value="NZ_CP146690.1"/>
</dbReference>
<protein>
    <submittedName>
        <fullName evidence="1">DUF2321 domain-containing protein</fullName>
    </submittedName>
</protein>
<dbReference type="InterPro" id="IPR016891">
    <property type="entry name" value="DUF2321"/>
</dbReference>
<name>A0ABZ2J8W4_9PSED</name>
<accession>A0ABZ2J8W4</accession>
<proteinExistence type="predicted"/>
<sequence>MGQQDAQQVCLNGHQITDSYHRSREFRQRHCSQCGAATIHQCQSCGTEIRGDYHVDGFFALGDPTPVPTNCEGCGAQFPWAQRKQELAATAGDSSADGFKLLEHICSRFHLVVKQLRTRHAERNSLIVNDEYDVQDLLHALLRVHFDDIRPEEWTPSYGGANSRVDFLLKEEQIIVEVKKTRESLKARNIGEQLIIDIARYRAHPDCRKLLCFVYDPEGWVNNPWSLENDLNCKDDGFEVKVLIVPKGH</sequence>